<comment type="caution">
    <text evidence="1">The sequence shown here is derived from an EMBL/GenBank/DDBJ whole genome shotgun (WGS) entry which is preliminary data.</text>
</comment>
<dbReference type="InterPro" id="IPR052030">
    <property type="entry name" value="Peptidase_M20/M20A_hydrolases"/>
</dbReference>
<dbReference type="RefSeq" id="WP_047764313.1">
    <property type="nucleotide sequence ID" value="NZ_LAQL01000007.1"/>
</dbReference>
<dbReference type="PATRIC" id="fig|1489064.4.peg.3583"/>
<sequence length="532" mass="59719">MKDAKRDALSWVEENLPRLSDWNQTIFDYGETAWREYKSCAWYVERLKAEGFDVEEGSGGMPTAFCAVWRNGDGPTIGSYAEYDAVPGNCQAADTVQRPRDNLSEHAGGHTDPHSALGISALGGLLAAKETMQRHNIQGTLKFFGEPAEKVRGSKPIHAAKGYYDDLDAAISFHPFYMLPLSNTTRWNTHCGAAYAVIYTFECNDPENWLFQSGEAASPIPASHASARAPGANDALMQMYMTSKMLKASMVSAGTGWSMNECILTAGQATADNLPAQIAQIQYMMRVPDLEMAETIMRVLDKNAESAVNNSHCSFKKDWVCKSRPGLPNHVMAQLTYDNLERVGAPIFNKGEAVTKAQEIQRNLGIEVMEQPFLSECEKLISPQDAEHELRKQLPEWQKHFTSDDYTEFCWHAPTVRLYVARPMLRAPDNGFKYPAWVMNALGGIRETIDPMIECASKTIGATIVDLFCRPEMLEKAQKEFNERTGGIGGENWIPPQCDYDSPHHFRWPEYVETDRGYEWWIPTLEKASLRN</sequence>
<organism evidence="1 2">
    <name type="scientific">Kiloniella spongiae</name>
    <dbReference type="NCBI Taxonomy" id="1489064"/>
    <lineage>
        <taxon>Bacteria</taxon>
        <taxon>Pseudomonadati</taxon>
        <taxon>Pseudomonadota</taxon>
        <taxon>Alphaproteobacteria</taxon>
        <taxon>Rhodospirillales</taxon>
        <taxon>Kiloniellaceae</taxon>
        <taxon>Kiloniella</taxon>
    </lineage>
</organism>
<evidence type="ECO:0000313" key="1">
    <source>
        <dbReference type="EMBL" id="KLN60348.1"/>
    </source>
</evidence>
<dbReference type="STRING" id="1489064.WH96_11345"/>
<protein>
    <submittedName>
        <fullName evidence="1">Peptidase M20</fullName>
    </submittedName>
</protein>
<dbReference type="Gene3D" id="3.40.630.10">
    <property type="entry name" value="Zn peptidases"/>
    <property type="match status" value="1"/>
</dbReference>
<keyword evidence="2" id="KW-1185">Reference proteome</keyword>
<accession>A0A0H2MD82</accession>
<dbReference type="GO" id="GO:0005737">
    <property type="term" value="C:cytoplasm"/>
    <property type="evidence" value="ECO:0007669"/>
    <property type="project" value="TreeGrafter"/>
</dbReference>
<dbReference type="OrthoDB" id="9781032at2"/>
<dbReference type="GO" id="GO:0016805">
    <property type="term" value="F:dipeptidase activity"/>
    <property type="evidence" value="ECO:0007669"/>
    <property type="project" value="TreeGrafter"/>
</dbReference>
<gene>
    <name evidence="1" type="ORF">WH96_11345</name>
</gene>
<dbReference type="PANTHER" id="PTHR30575">
    <property type="entry name" value="PEPTIDASE M20"/>
    <property type="match status" value="1"/>
</dbReference>
<dbReference type="SUPFAM" id="SSF53187">
    <property type="entry name" value="Zn-dependent exopeptidases"/>
    <property type="match status" value="1"/>
</dbReference>
<dbReference type="PANTHER" id="PTHR30575:SF0">
    <property type="entry name" value="XAA-ARG DIPEPTIDASE"/>
    <property type="match status" value="1"/>
</dbReference>
<evidence type="ECO:0000313" key="2">
    <source>
        <dbReference type="Proteomes" id="UP000035444"/>
    </source>
</evidence>
<reference evidence="1 2" key="1">
    <citation type="submission" date="2015-03" db="EMBL/GenBank/DDBJ databases">
        <title>Genome Sequence of Kiloniella spongiae MEBiC09566, isolated from a marine sponge.</title>
        <authorList>
            <person name="Shao Z."/>
            <person name="Wang L."/>
            <person name="Li X."/>
        </authorList>
    </citation>
    <scope>NUCLEOTIDE SEQUENCE [LARGE SCALE GENOMIC DNA]</scope>
    <source>
        <strain evidence="1 2">MEBiC09566</strain>
    </source>
</reference>
<dbReference type="GO" id="GO:0071713">
    <property type="term" value="F:para-aminobenzoyl-glutamate hydrolase activity"/>
    <property type="evidence" value="ECO:0007669"/>
    <property type="project" value="TreeGrafter"/>
</dbReference>
<dbReference type="GO" id="GO:0046657">
    <property type="term" value="P:folic acid catabolic process"/>
    <property type="evidence" value="ECO:0007669"/>
    <property type="project" value="TreeGrafter"/>
</dbReference>
<name>A0A0H2MD82_9PROT</name>
<dbReference type="AlphaFoldDB" id="A0A0H2MD82"/>
<proteinExistence type="predicted"/>
<dbReference type="EMBL" id="LAQL01000007">
    <property type="protein sequence ID" value="KLN60348.1"/>
    <property type="molecule type" value="Genomic_DNA"/>
</dbReference>
<dbReference type="Proteomes" id="UP000035444">
    <property type="component" value="Unassembled WGS sequence"/>
</dbReference>